<protein>
    <submittedName>
        <fullName evidence="3">Conserved oligomeric Golgi complex subunit 3</fullName>
    </submittedName>
</protein>
<dbReference type="GO" id="GO:0007030">
    <property type="term" value="P:Golgi organization"/>
    <property type="evidence" value="ECO:0007669"/>
    <property type="project" value="TreeGrafter"/>
</dbReference>
<feature type="domain" description="Conserved oligomeric Golgi complex subunit 3 N-terminal" evidence="1">
    <location>
        <begin position="71"/>
        <end position="210"/>
    </location>
</feature>
<dbReference type="InterPro" id="IPR007265">
    <property type="entry name" value="COG_su3"/>
</dbReference>
<keyword evidence="2" id="KW-1185">Reference proteome</keyword>
<dbReference type="InterPro" id="IPR048320">
    <property type="entry name" value="COG3_N"/>
</dbReference>
<dbReference type="GO" id="GO:0006886">
    <property type="term" value="P:intracellular protein transport"/>
    <property type="evidence" value="ECO:0007669"/>
    <property type="project" value="InterPro"/>
</dbReference>
<evidence type="ECO:0000313" key="3">
    <source>
        <dbReference type="WBParaSite" id="PSAMB.scaffold199size66745.g3260.t1"/>
    </source>
</evidence>
<accession>A0A914VGY2</accession>
<dbReference type="WBParaSite" id="PSAMB.scaffold199size66745.g3260.t1">
    <property type="protein sequence ID" value="PSAMB.scaffold199size66745.g3260.t1"/>
    <property type="gene ID" value="PSAMB.scaffold199size66745.g3260"/>
</dbReference>
<dbReference type="AlphaFoldDB" id="A0A914VGY2"/>
<dbReference type="PANTHER" id="PTHR13302:SF8">
    <property type="entry name" value="CONSERVED OLIGOMERIC GOLGI COMPLEX SUBUNIT 3"/>
    <property type="match status" value="1"/>
</dbReference>
<dbReference type="GO" id="GO:0006891">
    <property type="term" value="P:intra-Golgi vesicle-mediated transport"/>
    <property type="evidence" value="ECO:0007669"/>
    <property type="project" value="TreeGrafter"/>
</dbReference>
<name>A0A914VGY2_9BILA</name>
<dbReference type="Proteomes" id="UP000887566">
    <property type="component" value="Unplaced"/>
</dbReference>
<dbReference type="GO" id="GO:0016020">
    <property type="term" value="C:membrane"/>
    <property type="evidence" value="ECO:0007669"/>
    <property type="project" value="InterPro"/>
</dbReference>
<dbReference type="PANTHER" id="PTHR13302">
    <property type="entry name" value="CONSERVED OLIGOMERIC GOLGI COMPLEX COMPONENT 3"/>
    <property type="match status" value="1"/>
</dbReference>
<dbReference type="Pfam" id="PF04136">
    <property type="entry name" value="COG3_N"/>
    <property type="match status" value="1"/>
</dbReference>
<sequence>MTTFEELLRETTCTLEPLAMNYLFKIRDKKFPVIEQQSMPSTSDAYAKFVASYLTKENSEDDTLERDELVELKKCGEEVKTAHTRLETCRGALETLKDRYEVVAENTSSLHDACDQLMADQTRLAAAAEDIRAKLYYFDHVQPLMQKLNSTHMAVGGQAFTHALSTIDECLAFLHKQRDYLDAQAYITKYEQCLSRALTAVKSYVQSTLAASAQAVKQKSSDDDDHFAALYGVFATHANAVRVVMETVESKFDRAQE</sequence>
<evidence type="ECO:0000259" key="1">
    <source>
        <dbReference type="Pfam" id="PF04136"/>
    </source>
</evidence>
<proteinExistence type="predicted"/>
<dbReference type="GO" id="GO:0017119">
    <property type="term" value="C:Golgi transport complex"/>
    <property type="evidence" value="ECO:0007669"/>
    <property type="project" value="TreeGrafter"/>
</dbReference>
<evidence type="ECO:0000313" key="2">
    <source>
        <dbReference type="Proteomes" id="UP000887566"/>
    </source>
</evidence>
<organism evidence="2 3">
    <name type="scientific">Plectus sambesii</name>
    <dbReference type="NCBI Taxonomy" id="2011161"/>
    <lineage>
        <taxon>Eukaryota</taxon>
        <taxon>Metazoa</taxon>
        <taxon>Ecdysozoa</taxon>
        <taxon>Nematoda</taxon>
        <taxon>Chromadorea</taxon>
        <taxon>Plectida</taxon>
        <taxon>Plectina</taxon>
        <taxon>Plectoidea</taxon>
        <taxon>Plectidae</taxon>
        <taxon>Plectus</taxon>
    </lineage>
</organism>
<dbReference type="GO" id="GO:0005801">
    <property type="term" value="C:cis-Golgi network"/>
    <property type="evidence" value="ECO:0007669"/>
    <property type="project" value="InterPro"/>
</dbReference>
<reference evidence="3" key="1">
    <citation type="submission" date="2022-11" db="UniProtKB">
        <authorList>
            <consortium name="WormBaseParasite"/>
        </authorList>
    </citation>
    <scope>IDENTIFICATION</scope>
</reference>